<protein>
    <submittedName>
        <fullName evidence="1">Type II toxin-antitoxin system RelE/ParE family toxin</fullName>
    </submittedName>
</protein>
<accession>A0A419N4T6</accession>
<proteinExistence type="predicted"/>
<dbReference type="EMBL" id="RAHH01000026">
    <property type="protein sequence ID" value="RJT40145.1"/>
    <property type="molecule type" value="Genomic_DNA"/>
</dbReference>
<comment type="caution">
    <text evidence="1">The sequence shown here is derived from an EMBL/GenBank/DDBJ whole genome shotgun (WGS) entry which is preliminary data.</text>
</comment>
<dbReference type="AlphaFoldDB" id="A0A419N4T6"/>
<gene>
    <name evidence="1" type="ORF">D6C13_19465</name>
</gene>
<name>A0A419N4T6_9GAMM</name>
<dbReference type="Proteomes" id="UP000284908">
    <property type="component" value="Unassembled WGS sequence"/>
</dbReference>
<keyword evidence="2" id="KW-1185">Reference proteome</keyword>
<reference evidence="1 2" key="1">
    <citation type="submission" date="2018-09" db="EMBL/GenBank/DDBJ databases">
        <authorList>
            <person name="Le Fleche-Mateos A."/>
        </authorList>
    </citation>
    <scope>NUCLEOTIDE SEQUENCE [LARGE SCALE GENOMIC DNA]</scope>
    <source>
        <strain evidence="1 2">DSM 27399</strain>
    </source>
</reference>
<dbReference type="RefSeq" id="WP_120134321.1">
    <property type="nucleotide sequence ID" value="NZ_RAHH01000026.1"/>
</dbReference>
<dbReference type="OrthoDB" id="3233388at2"/>
<dbReference type="Pfam" id="PF05973">
    <property type="entry name" value="Gp49"/>
    <property type="match status" value="1"/>
</dbReference>
<sequence length="108" mass="12474">MYDVTLLSCAQKTLLKLPMTLYAAVVDALEELENYGADLKEPLVRYVGNGLREIRVTSRDSLGRAFYFFMKGRRIYVVHILHKKTDKTPSHDLELAVKRMKTIKRNEA</sequence>
<dbReference type="InterPro" id="IPR009241">
    <property type="entry name" value="HigB-like"/>
</dbReference>
<evidence type="ECO:0000313" key="1">
    <source>
        <dbReference type="EMBL" id="RJT40145.1"/>
    </source>
</evidence>
<evidence type="ECO:0000313" key="2">
    <source>
        <dbReference type="Proteomes" id="UP000284908"/>
    </source>
</evidence>
<organism evidence="1 2">
    <name type="scientific">Rahnella woolbedingensis</name>
    <dbReference type="NCBI Taxonomy" id="1510574"/>
    <lineage>
        <taxon>Bacteria</taxon>
        <taxon>Pseudomonadati</taxon>
        <taxon>Pseudomonadota</taxon>
        <taxon>Gammaproteobacteria</taxon>
        <taxon>Enterobacterales</taxon>
        <taxon>Yersiniaceae</taxon>
        <taxon>Rahnella</taxon>
    </lineage>
</organism>